<comment type="caution">
    <text evidence="2">The sequence shown here is derived from an EMBL/GenBank/DDBJ whole genome shotgun (WGS) entry which is preliminary data.</text>
</comment>
<dbReference type="RefSeq" id="WP_133620282.1">
    <property type="nucleotide sequence ID" value="NZ_SNZE01000011.1"/>
</dbReference>
<evidence type="ECO:0000256" key="1">
    <source>
        <dbReference type="SAM" id="Phobius"/>
    </source>
</evidence>
<feature type="transmembrane region" description="Helical" evidence="1">
    <location>
        <begin position="210"/>
        <end position="228"/>
    </location>
</feature>
<feature type="transmembrane region" description="Helical" evidence="1">
    <location>
        <begin position="92"/>
        <end position="109"/>
    </location>
</feature>
<dbReference type="SUPFAM" id="SSF103481">
    <property type="entry name" value="Multidrug resistance efflux transporter EmrE"/>
    <property type="match status" value="1"/>
</dbReference>
<dbReference type="EMBL" id="SNZE01000011">
    <property type="protein sequence ID" value="TDR31272.1"/>
    <property type="molecule type" value="Genomic_DNA"/>
</dbReference>
<keyword evidence="1" id="KW-0472">Membrane</keyword>
<name>A0A4R6Y7G4_9BURK</name>
<organism evidence="2 3">
    <name type="scientific">Hydromonas duriensis</name>
    <dbReference type="NCBI Taxonomy" id="1527608"/>
    <lineage>
        <taxon>Bacteria</taxon>
        <taxon>Pseudomonadati</taxon>
        <taxon>Pseudomonadota</taxon>
        <taxon>Betaproteobacteria</taxon>
        <taxon>Burkholderiales</taxon>
        <taxon>Burkholderiaceae</taxon>
        <taxon>Hydromonas</taxon>
    </lineage>
</organism>
<feature type="transmembrane region" description="Helical" evidence="1">
    <location>
        <begin position="118"/>
        <end position="137"/>
    </location>
</feature>
<feature type="transmembrane region" description="Helical" evidence="1">
    <location>
        <begin position="33"/>
        <end position="53"/>
    </location>
</feature>
<proteinExistence type="predicted"/>
<reference evidence="2 3" key="1">
    <citation type="submission" date="2019-03" db="EMBL/GenBank/DDBJ databases">
        <title>Genomic Encyclopedia of Type Strains, Phase IV (KMG-IV): sequencing the most valuable type-strain genomes for metagenomic binning, comparative biology and taxonomic classification.</title>
        <authorList>
            <person name="Goeker M."/>
        </authorList>
    </citation>
    <scope>NUCLEOTIDE SEQUENCE [LARGE SCALE GENOMIC DNA]</scope>
    <source>
        <strain evidence="2 3">DSM 102852</strain>
    </source>
</reference>
<feature type="transmembrane region" description="Helical" evidence="1">
    <location>
        <begin position="149"/>
        <end position="169"/>
    </location>
</feature>
<keyword evidence="1" id="KW-0812">Transmembrane</keyword>
<evidence type="ECO:0000313" key="3">
    <source>
        <dbReference type="Proteomes" id="UP000294480"/>
    </source>
</evidence>
<evidence type="ECO:0008006" key="4">
    <source>
        <dbReference type="Google" id="ProtNLM"/>
    </source>
</evidence>
<keyword evidence="1" id="KW-1133">Transmembrane helix</keyword>
<evidence type="ECO:0000313" key="2">
    <source>
        <dbReference type="EMBL" id="TDR31272.1"/>
    </source>
</evidence>
<feature type="transmembrane region" description="Helical" evidence="1">
    <location>
        <begin position="267"/>
        <end position="286"/>
    </location>
</feature>
<dbReference type="InterPro" id="IPR037185">
    <property type="entry name" value="EmrE-like"/>
</dbReference>
<sequence length="293" mass="31435">MTYLLCAILCSVAVSVFLKRARTQNIVIEQAILVNYVVATALTWFFLSPNLNAIAHEPNAIMLFVALGVLLPTVFIMMSHAVQHAGIVKSDAAQRLALFIPILASFLIFGEQLKTSRMVGIGLAFLALLCLIAKPSAAGKNRASSGNQGALIGSLLAVWVGYGVIDVLFKQVAKTGSATPANLFAAFVLAGVLMLIYLLIKRTRWNDGSLASGIILGALNFGNIWFYIRAHQEFSDNPTLVFAGMNVGVIALGTLVGAGLFREKLSRINVLGIAIAMSAIVCLFYLERFFPAV</sequence>
<dbReference type="OrthoDB" id="1524053at2"/>
<dbReference type="AlphaFoldDB" id="A0A4R6Y7G4"/>
<keyword evidence="3" id="KW-1185">Reference proteome</keyword>
<feature type="transmembrane region" description="Helical" evidence="1">
    <location>
        <begin position="181"/>
        <end position="198"/>
    </location>
</feature>
<accession>A0A4R6Y7G4</accession>
<protein>
    <recommendedName>
        <fullName evidence="4">EamA-like transporter family protein</fullName>
    </recommendedName>
</protein>
<feature type="transmembrane region" description="Helical" evidence="1">
    <location>
        <begin position="60"/>
        <end position="80"/>
    </location>
</feature>
<gene>
    <name evidence="2" type="ORF">DFR44_11135</name>
</gene>
<feature type="transmembrane region" description="Helical" evidence="1">
    <location>
        <begin position="240"/>
        <end position="261"/>
    </location>
</feature>
<dbReference type="Proteomes" id="UP000294480">
    <property type="component" value="Unassembled WGS sequence"/>
</dbReference>